<keyword evidence="7" id="KW-0406">Ion transport</keyword>
<dbReference type="GO" id="GO:0005886">
    <property type="term" value="C:plasma membrane"/>
    <property type="evidence" value="ECO:0007669"/>
    <property type="project" value="UniProtKB-SubCell"/>
</dbReference>
<dbReference type="PANTHER" id="PTHR30341:SF0">
    <property type="entry name" value="NA(+)_H(+) ANTIPORTER NHAA"/>
    <property type="match status" value="1"/>
</dbReference>
<evidence type="ECO:0000256" key="4">
    <source>
        <dbReference type="ARBA" id="ARBA00022989"/>
    </source>
</evidence>
<evidence type="ECO:0000256" key="6">
    <source>
        <dbReference type="ARBA" id="ARBA00023201"/>
    </source>
</evidence>
<evidence type="ECO:0000313" key="9">
    <source>
        <dbReference type="Proteomes" id="UP000270524"/>
    </source>
</evidence>
<gene>
    <name evidence="7" type="primary">nhaA</name>
    <name evidence="8" type="ORF">ALQ51_05466</name>
</gene>
<dbReference type="InterPro" id="IPR004670">
    <property type="entry name" value="NhaA"/>
</dbReference>
<keyword evidence="7" id="KW-0813">Transport</keyword>
<organism evidence="8 9">
    <name type="scientific">Pseudomonas cannabina</name>
    <dbReference type="NCBI Taxonomy" id="86840"/>
    <lineage>
        <taxon>Bacteria</taxon>
        <taxon>Pseudomonadati</taxon>
        <taxon>Pseudomonadota</taxon>
        <taxon>Gammaproteobacteria</taxon>
        <taxon>Pseudomonadales</taxon>
        <taxon>Pseudomonadaceae</taxon>
        <taxon>Pseudomonas</taxon>
    </lineage>
</organism>
<comment type="caution">
    <text evidence="8">The sequence shown here is derived from an EMBL/GenBank/DDBJ whole genome shotgun (WGS) entry which is preliminary data.</text>
</comment>
<proteinExistence type="inferred from homology"/>
<evidence type="ECO:0000313" key="8">
    <source>
        <dbReference type="EMBL" id="RMN89848.1"/>
    </source>
</evidence>
<feature type="transmembrane region" description="Helical" evidence="7">
    <location>
        <begin position="153"/>
        <end position="171"/>
    </location>
</feature>
<dbReference type="Pfam" id="PF06965">
    <property type="entry name" value="Na_H_antiport_1"/>
    <property type="match status" value="1"/>
</dbReference>
<feature type="transmembrane region" description="Helical" evidence="7">
    <location>
        <begin position="384"/>
        <end position="406"/>
    </location>
</feature>
<keyword evidence="6 7" id="KW-0739">Sodium transport</keyword>
<protein>
    <recommendedName>
        <fullName evidence="7">Na(+)/H(+) antiporter NhaA</fullName>
    </recommendedName>
    <alternativeName>
        <fullName evidence="7">Sodium/proton antiporter NhaA</fullName>
    </alternativeName>
</protein>
<dbReference type="NCBIfam" id="TIGR00773">
    <property type="entry name" value="NhaA"/>
    <property type="match status" value="1"/>
</dbReference>
<feature type="transmembrane region" description="Helical" evidence="7">
    <location>
        <begin position="115"/>
        <end position="133"/>
    </location>
</feature>
<feature type="transmembrane region" description="Helical" evidence="7">
    <location>
        <begin position="418"/>
        <end position="439"/>
    </location>
</feature>
<feature type="transmembrane region" description="Helical" evidence="7">
    <location>
        <begin position="314"/>
        <end position="341"/>
    </location>
</feature>
<feature type="transmembrane region" description="Helical" evidence="7">
    <location>
        <begin position="235"/>
        <end position="251"/>
    </location>
</feature>
<keyword evidence="7" id="KW-0915">Sodium</keyword>
<keyword evidence="3 7" id="KW-0812">Transmembrane</keyword>
<name>A0A3M3R015_PSECA</name>
<dbReference type="GO" id="GO:0006885">
    <property type="term" value="P:regulation of pH"/>
    <property type="evidence" value="ECO:0007669"/>
    <property type="project" value="UniProtKB-UniRule"/>
</dbReference>
<dbReference type="NCBIfam" id="NF007112">
    <property type="entry name" value="PRK09561.1"/>
    <property type="match status" value="1"/>
</dbReference>
<keyword evidence="7" id="KW-0050">Antiport</keyword>
<keyword evidence="2 7" id="KW-1003">Cell membrane</keyword>
<feature type="transmembrane region" description="Helical" evidence="7">
    <location>
        <begin position="79"/>
        <end position="103"/>
    </location>
</feature>
<comment type="catalytic activity">
    <reaction evidence="7">
        <text>Na(+)(in) + 2 H(+)(out) = Na(+)(out) + 2 H(+)(in)</text>
        <dbReference type="Rhea" id="RHEA:29251"/>
        <dbReference type="ChEBI" id="CHEBI:15378"/>
        <dbReference type="ChEBI" id="CHEBI:29101"/>
    </reaction>
</comment>
<accession>A0A3M3R015</accession>
<dbReference type="GO" id="GO:0015385">
    <property type="term" value="F:sodium:proton antiporter activity"/>
    <property type="evidence" value="ECO:0007669"/>
    <property type="project" value="UniProtKB-UniRule"/>
</dbReference>
<comment type="function">
    <text evidence="7">Na(+)/H(+) antiporter that extrudes sodium in exchange for external protons.</text>
</comment>
<feature type="transmembrane region" description="Helical" evidence="7">
    <location>
        <begin position="263"/>
        <end position="294"/>
    </location>
</feature>
<sequence>MRAGGQPRRPAGNRIAITPRQSLLPDRTQLHGPATAFLIPQQKQLSASRTTMTQAPHRETPRAIAVLASFLTSESAGGIVLMAAALAALIVANSALSAGYFAILHSVWLGLSVELWINDGLMAIFFLMVGLEIKREVLAGGLATWGQRALPGFAAAGGMLVPALIYIAINWGNPQTLSGWAIPAATDIAFALGVLSLLGNRVPTSLKVFLAALAILDDLGAVTIIAFFYSSGLNLPMLAAAFVTLAVLIVLNRLNVRRLLPYLLLGALLWFFVLQSGVHATLAGVALALCIPMGKPEEEARSPLLFLEEKMHYWVAFAVVPIFGFANAGVSLSGITLANLVDPVPLGVALGLFVGKQIGVFLAAVLAIRAGLATLPEGSNWVQLYGVAILCGIGFTMSLFIGNLAFPGEQHLIDEVKVGVLIGSGLAAIAGIVLLRSRFSRH</sequence>
<feature type="transmembrane region" description="Helical" evidence="7">
    <location>
        <begin position="177"/>
        <end position="198"/>
    </location>
</feature>
<dbReference type="Gene3D" id="1.20.1530.10">
    <property type="entry name" value="Na+/H+ antiporter like domain"/>
    <property type="match status" value="1"/>
</dbReference>
<comment type="similarity">
    <text evidence="7">Belongs to the NhaA Na(+)/H(+) (TC 2.A.33) antiporter family.</text>
</comment>
<evidence type="ECO:0000256" key="2">
    <source>
        <dbReference type="ARBA" id="ARBA00022475"/>
    </source>
</evidence>
<dbReference type="PANTHER" id="PTHR30341">
    <property type="entry name" value="SODIUM ION/PROTON ANTIPORTER NHAA-RELATED"/>
    <property type="match status" value="1"/>
</dbReference>
<keyword evidence="5 7" id="KW-0472">Membrane</keyword>
<feature type="transmembrane region" description="Helical" evidence="7">
    <location>
        <begin position="348"/>
        <end position="372"/>
    </location>
</feature>
<reference evidence="8 9" key="1">
    <citation type="submission" date="2018-08" db="EMBL/GenBank/DDBJ databases">
        <title>Recombination of ecologically and evolutionarily significant loci maintains genetic cohesion in the Pseudomonas syringae species complex.</title>
        <authorList>
            <person name="Dillon M."/>
            <person name="Thakur S."/>
            <person name="Almeida R.N.D."/>
            <person name="Weir B.S."/>
            <person name="Guttman D.S."/>
        </authorList>
    </citation>
    <scope>NUCLEOTIDE SEQUENCE [LARGE SCALE GENOMIC DNA]</scope>
    <source>
        <strain evidence="8 9">ICMP 15203</strain>
    </source>
</reference>
<dbReference type="Proteomes" id="UP000270524">
    <property type="component" value="Unassembled WGS sequence"/>
</dbReference>
<dbReference type="AlphaFoldDB" id="A0A3M3R015"/>
<dbReference type="EMBL" id="RBPJ01000268">
    <property type="protein sequence ID" value="RMN89848.1"/>
    <property type="molecule type" value="Genomic_DNA"/>
</dbReference>
<keyword evidence="4 7" id="KW-1133">Transmembrane helix</keyword>
<dbReference type="InterPro" id="IPR023171">
    <property type="entry name" value="Na/H_antiporter_dom_sf"/>
</dbReference>
<dbReference type="NCBIfam" id="NF007111">
    <property type="entry name" value="PRK09560.1"/>
    <property type="match status" value="1"/>
</dbReference>
<dbReference type="HAMAP" id="MF_01844">
    <property type="entry name" value="NhaA"/>
    <property type="match status" value="1"/>
</dbReference>
<evidence type="ECO:0000256" key="1">
    <source>
        <dbReference type="ARBA" id="ARBA00004429"/>
    </source>
</evidence>
<feature type="transmembrane region" description="Helical" evidence="7">
    <location>
        <begin position="210"/>
        <end position="229"/>
    </location>
</feature>
<evidence type="ECO:0000256" key="3">
    <source>
        <dbReference type="ARBA" id="ARBA00022692"/>
    </source>
</evidence>
<comment type="subcellular location">
    <subcellularLocation>
        <location evidence="1">Cell inner membrane</location>
        <topology evidence="1">Multi-pass membrane protein</topology>
    </subcellularLocation>
    <subcellularLocation>
        <location evidence="7">Cell membrane</location>
        <topology evidence="7">Multi-pass membrane protein</topology>
    </subcellularLocation>
</comment>
<evidence type="ECO:0000256" key="5">
    <source>
        <dbReference type="ARBA" id="ARBA00023136"/>
    </source>
</evidence>
<evidence type="ECO:0000256" key="7">
    <source>
        <dbReference type="HAMAP-Rule" id="MF_01844"/>
    </source>
</evidence>